<keyword evidence="3" id="KW-1185">Reference proteome</keyword>
<dbReference type="RefSeq" id="WP_012225781.1">
    <property type="nucleotide sequence ID" value="NZ_HG422565.1"/>
</dbReference>
<reference evidence="2 3" key="1">
    <citation type="journal article" date="2013" name="ISME J.">
        <title>Metabolic model for the filamentous 'Candidatus Microthrix parvicella' based on genomic and metagenomic analyses.</title>
        <authorList>
            <person name="Jon McIlroy S."/>
            <person name="Kristiansen R."/>
            <person name="Albertsen M."/>
            <person name="Michael Karst S."/>
            <person name="Rossetti S."/>
            <person name="Lund Nielsen J."/>
            <person name="Tandoi V."/>
            <person name="James Seviour R."/>
            <person name="Nielsen P.H."/>
        </authorList>
    </citation>
    <scope>NUCLEOTIDE SEQUENCE [LARGE SCALE GENOMIC DNA]</scope>
    <source>
        <strain evidence="2 3">RN1</strain>
    </source>
</reference>
<evidence type="ECO:0000313" key="2">
    <source>
        <dbReference type="EMBL" id="CCM63326.1"/>
    </source>
</evidence>
<accession>R4Z250</accession>
<proteinExistence type="predicted"/>
<protein>
    <recommendedName>
        <fullName evidence="1">VapC50 C-terminal domain-containing protein</fullName>
    </recommendedName>
</protein>
<feature type="domain" description="VapC50 C-terminal" evidence="1">
    <location>
        <begin position="31"/>
        <end position="85"/>
    </location>
</feature>
<comment type="caution">
    <text evidence="2">The sequence shown here is derived from an EMBL/GenBank/DDBJ whole genome shotgun (WGS) entry which is preliminary data.</text>
</comment>
<sequence>MRANAGAIVTFNTSDFPNHSVEPFALEVVHPDTFLLDLLDLAPGVVIGELTRQASANRRAPKTLSQVLDVLDRAGVPAFADEVRRRTA</sequence>
<gene>
    <name evidence="2" type="ORF">BN381_210016</name>
</gene>
<dbReference type="InterPro" id="IPR058652">
    <property type="entry name" value="VapC50_C"/>
</dbReference>
<evidence type="ECO:0000313" key="3">
    <source>
        <dbReference type="Proteomes" id="UP000018291"/>
    </source>
</evidence>
<dbReference type="STRING" id="1229780.BN381_210016"/>
<dbReference type="Proteomes" id="UP000018291">
    <property type="component" value="Unassembled WGS sequence"/>
</dbReference>
<dbReference type="eggNOG" id="COG1569">
    <property type="taxonomic scope" value="Bacteria"/>
</dbReference>
<evidence type="ECO:0000259" key="1">
    <source>
        <dbReference type="Pfam" id="PF26343"/>
    </source>
</evidence>
<dbReference type="AlphaFoldDB" id="R4Z250"/>
<name>R4Z250_9ACTN</name>
<organism evidence="2 3">
    <name type="scientific">Candidatus Neomicrothrix parvicella RN1</name>
    <dbReference type="NCBI Taxonomy" id="1229780"/>
    <lineage>
        <taxon>Bacteria</taxon>
        <taxon>Bacillati</taxon>
        <taxon>Actinomycetota</taxon>
        <taxon>Acidimicrobiia</taxon>
        <taxon>Acidimicrobiales</taxon>
        <taxon>Microthrixaceae</taxon>
        <taxon>Candidatus Neomicrothrix</taxon>
    </lineage>
</organism>
<dbReference type="Pfam" id="PF26343">
    <property type="entry name" value="VapC50_C"/>
    <property type="match status" value="1"/>
</dbReference>
<dbReference type="HOGENOM" id="CLU_096418_2_1_11"/>
<dbReference type="EMBL" id="CANL01000014">
    <property type="protein sequence ID" value="CCM63326.1"/>
    <property type="molecule type" value="Genomic_DNA"/>
</dbReference>